<dbReference type="Pfam" id="PF01871">
    <property type="entry name" value="AMMECR1"/>
    <property type="match status" value="1"/>
</dbReference>
<dbReference type="Gene3D" id="3.30.1490.150">
    <property type="entry name" value="Hypothetical protein ph0010, domain 2"/>
    <property type="match status" value="1"/>
</dbReference>
<dbReference type="SUPFAM" id="SSF143447">
    <property type="entry name" value="AMMECR1-like"/>
    <property type="match status" value="1"/>
</dbReference>
<dbReference type="InterPro" id="IPR002733">
    <property type="entry name" value="AMMECR1_domain"/>
</dbReference>
<dbReference type="Gene3D" id="3.30.700.20">
    <property type="entry name" value="Hypothetical protein ph0010, domain 1"/>
    <property type="match status" value="1"/>
</dbReference>
<sequence length="181" mass="19756">MEQDRVSKTKSNESEIVKLARKSLEGYVNTGKHAPLPKNLSDELTQKKAGVFVSLKKHGQLRGCIGTTSPTTESIAAEVIQNSVSAGMNDPRFPSVRKNELKDLSYSVDVLGSAEPIDSPSMLDPRRYGVIVKSGLKRGLLLPDLEGIDTAEEQIKIACSKAGIDPGEDISLERFEVVRYK</sequence>
<dbReference type="InterPro" id="IPR027623">
    <property type="entry name" value="AmmeMemoSam_A"/>
</dbReference>
<dbReference type="PROSITE" id="PS51112">
    <property type="entry name" value="AMMECR1"/>
    <property type="match status" value="1"/>
</dbReference>
<evidence type="ECO:0000259" key="1">
    <source>
        <dbReference type="PROSITE" id="PS51112"/>
    </source>
</evidence>
<proteinExistence type="predicted"/>
<dbReference type="EMBL" id="VSSQ01067799">
    <property type="protein sequence ID" value="MPN20126.1"/>
    <property type="molecule type" value="Genomic_DNA"/>
</dbReference>
<dbReference type="InterPro" id="IPR023473">
    <property type="entry name" value="AMMECR1"/>
</dbReference>
<accession>A0A645G1T7</accession>
<dbReference type="InterPro" id="IPR027485">
    <property type="entry name" value="AMMECR1_N"/>
</dbReference>
<dbReference type="AlphaFoldDB" id="A0A645G1T7"/>
<protein>
    <recommendedName>
        <fullName evidence="1">AMMECR1 domain-containing protein</fullName>
    </recommendedName>
</protein>
<dbReference type="PANTHER" id="PTHR13016">
    <property type="entry name" value="AMMECR1 HOMOLOG"/>
    <property type="match status" value="1"/>
</dbReference>
<dbReference type="InterPro" id="IPR036071">
    <property type="entry name" value="AMMECR1_dom_sf"/>
</dbReference>
<evidence type="ECO:0000313" key="2">
    <source>
        <dbReference type="EMBL" id="MPN20126.1"/>
    </source>
</evidence>
<dbReference type="PANTHER" id="PTHR13016:SF0">
    <property type="entry name" value="AMME SYNDROME CANDIDATE GENE 1 PROTEIN"/>
    <property type="match status" value="1"/>
</dbReference>
<comment type="caution">
    <text evidence="2">The sequence shown here is derived from an EMBL/GenBank/DDBJ whole genome shotgun (WGS) entry which is preliminary data.</text>
</comment>
<reference evidence="2" key="1">
    <citation type="submission" date="2019-08" db="EMBL/GenBank/DDBJ databases">
        <authorList>
            <person name="Kucharzyk K."/>
            <person name="Murdoch R.W."/>
            <person name="Higgins S."/>
            <person name="Loffler F."/>
        </authorList>
    </citation>
    <scope>NUCLEOTIDE SEQUENCE</scope>
</reference>
<dbReference type="NCBIfam" id="TIGR04335">
    <property type="entry name" value="AmmeMemoSam_A"/>
    <property type="match status" value="1"/>
</dbReference>
<dbReference type="NCBIfam" id="TIGR00296">
    <property type="entry name" value="TIGR00296 family protein"/>
    <property type="match status" value="1"/>
</dbReference>
<name>A0A645G1T7_9ZZZZ</name>
<feature type="domain" description="AMMECR1" evidence="1">
    <location>
        <begin position="11"/>
        <end position="181"/>
    </location>
</feature>
<gene>
    <name evidence="2" type="ORF">SDC9_167503</name>
</gene>
<organism evidence="2">
    <name type="scientific">bioreactor metagenome</name>
    <dbReference type="NCBI Taxonomy" id="1076179"/>
    <lineage>
        <taxon>unclassified sequences</taxon>
        <taxon>metagenomes</taxon>
        <taxon>ecological metagenomes</taxon>
    </lineage>
</organism>